<feature type="transmembrane region" description="Helical" evidence="2">
    <location>
        <begin position="169"/>
        <end position="186"/>
    </location>
</feature>
<keyword evidence="2" id="KW-0472">Membrane</keyword>
<dbReference type="Proteomes" id="UP001501734">
    <property type="component" value="Unassembled WGS sequence"/>
</dbReference>
<feature type="domain" description="Transglutaminase-like" evidence="3">
    <location>
        <begin position="480"/>
        <end position="558"/>
    </location>
</feature>
<evidence type="ECO:0000259" key="3">
    <source>
        <dbReference type="SMART" id="SM00460"/>
    </source>
</evidence>
<feature type="region of interest" description="Disordered" evidence="1">
    <location>
        <begin position="580"/>
        <end position="607"/>
    </location>
</feature>
<comment type="caution">
    <text evidence="4">The sequence shown here is derived from an EMBL/GenBank/DDBJ whole genome shotgun (WGS) entry which is preliminary data.</text>
</comment>
<proteinExistence type="predicted"/>
<dbReference type="EMBL" id="BAABDL010000142">
    <property type="protein sequence ID" value="GAA4079746.1"/>
    <property type="molecule type" value="Genomic_DNA"/>
</dbReference>
<reference evidence="5" key="1">
    <citation type="journal article" date="2019" name="Int. J. Syst. Evol. Microbiol.">
        <title>The Global Catalogue of Microorganisms (GCM) 10K type strain sequencing project: providing services to taxonomists for standard genome sequencing and annotation.</title>
        <authorList>
            <consortium name="The Broad Institute Genomics Platform"/>
            <consortium name="The Broad Institute Genome Sequencing Center for Infectious Disease"/>
            <person name="Wu L."/>
            <person name="Ma J."/>
        </authorList>
    </citation>
    <scope>NUCLEOTIDE SEQUENCE [LARGE SCALE GENOMIC DNA]</scope>
    <source>
        <strain evidence="5">JCM 17250</strain>
    </source>
</reference>
<dbReference type="InterPro" id="IPR021878">
    <property type="entry name" value="TgpA_N"/>
</dbReference>
<feature type="transmembrane region" description="Helical" evidence="2">
    <location>
        <begin position="12"/>
        <end position="29"/>
    </location>
</feature>
<keyword evidence="5" id="KW-1185">Reference proteome</keyword>
<name>A0ABP7W2W3_9BACI</name>
<feature type="transmembrane region" description="Helical" evidence="2">
    <location>
        <begin position="41"/>
        <end position="59"/>
    </location>
</feature>
<feature type="transmembrane region" description="Helical" evidence="2">
    <location>
        <begin position="143"/>
        <end position="163"/>
    </location>
</feature>
<evidence type="ECO:0000313" key="4">
    <source>
        <dbReference type="EMBL" id="GAA4079746.1"/>
    </source>
</evidence>
<dbReference type="InterPro" id="IPR002931">
    <property type="entry name" value="Transglutaminase-like"/>
</dbReference>
<protein>
    <submittedName>
        <fullName evidence="4">DUF4129 domain-containing transglutaminase family protein</fullName>
    </submittedName>
</protein>
<organism evidence="4 5">
    <name type="scientific">Amphibacillus indicireducens</name>
    <dbReference type="NCBI Taxonomy" id="1076330"/>
    <lineage>
        <taxon>Bacteria</taxon>
        <taxon>Bacillati</taxon>
        <taxon>Bacillota</taxon>
        <taxon>Bacilli</taxon>
        <taxon>Bacillales</taxon>
        <taxon>Bacillaceae</taxon>
        <taxon>Amphibacillus</taxon>
    </lineage>
</organism>
<feature type="compositionally biased region" description="Basic and acidic residues" evidence="1">
    <location>
        <begin position="580"/>
        <end position="593"/>
    </location>
</feature>
<evidence type="ECO:0000313" key="5">
    <source>
        <dbReference type="Proteomes" id="UP001501734"/>
    </source>
</evidence>
<keyword evidence="2" id="KW-1133">Transmembrane helix</keyword>
<dbReference type="SMART" id="SM00460">
    <property type="entry name" value="TGc"/>
    <property type="match status" value="1"/>
</dbReference>
<feature type="transmembrane region" description="Helical" evidence="2">
    <location>
        <begin position="619"/>
        <end position="638"/>
    </location>
</feature>
<feature type="transmembrane region" description="Helical" evidence="2">
    <location>
        <begin position="66"/>
        <end position="86"/>
    </location>
</feature>
<feature type="transmembrane region" description="Helical" evidence="2">
    <location>
        <begin position="198"/>
        <end position="223"/>
    </location>
</feature>
<dbReference type="Gene3D" id="3.10.620.30">
    <property type="match status" value="1"/>
</dbReference>
<gene>
    <name evidence="4" type="ORF">GCM10022410_24810</name>
</gene>
<accession>A0ABP7W2W3</accession>
<dbReference type="Pfam" id="PF11992">
    <property type="entry name" value="TgpA_N"/>
    <property type="match status" value="1"/>
</dbReference>
<keyword evidence="2" id="KW-0812">Transmembrane</keyword>
<dbReference type="InterPro" id="IPR038765">
    <property type="entry name" value="Papain-like_cys_pep_sf"/>
</dbReference>
<feature type="transmembrane region" description="Helical" evidence="2">
    <location>
        <begin position="116"/>
        <end position="136"/>
    </location>
</feature>
<dbReference type="Pfam" id="PF01841">
    <property type="entry name" value="Transglut_core"/>
    <property type="match status" value="1"/>
</dbReference>
<evidence type="ECO:0000256" key="2">
    <source>
        <dbReference type="SAM" id="Phobius"/>
    </source>
</evidence>
<dbReference type="PANTHER" id="PTHR42736">
    <property type="entry name" value="PROTEIN-GLUTAMINE GAMMA-GLUTAMYLTRANSFERASE"/>
    <property type="match status" value="1"/>
</dbReference>
<dbReference type="RefSeq" id="WP_344913802.1">
    <property type="nucleotide sequence ID" value="NZ_BAABDL010000142.1"/>
</dbReference>
<dbReference type="InterPro" id="IPR052901">
    <property type="entry name" value="Bact_TGase-like"/>
</dbReference>
<dbReference type="PANTHER" id="PTHR42736:SF1">
    <property type="entry name" value="PROTEIN-GLUTAMINE GAMMA-GLUTAMYLTRANSFERASE"/>
    <property type="match status" value="1"/>
</dbReference>
<evidence type="ECO:0000256" key="1">
    <source>
        <dbReference type="SAM" id="MobiDB-lite"/>
    </source>
</evidence>
<sequence length="738" mass="86483">MTDNQRTTQIKVLSRVSYVLSLLLFFEWIRPLDQIVGFDHLNLFILFAIFSFGVMLFNLPSWAAVLIKSTAILLIVHFTFLPRPVFSNHWWSLIQFEFQKNTTAILARNWFQFTETFQTIIFLVIIALVSYLLYFWFVTMKRVFVYICLTLVYVTVMDTFTVYQANRSIIWIVGISVFILVINHYLRKTIDKQLPIHFSSWLFRTITPLIFIMLTIGSISYFAPKADPIWPDPVPFVTQVSERFTGNGKTSELGRSAYSPDDSQLGGSLMMDDTAVFYAETPLEHYWRIESKDHYTGRGWQRDTGLNTQRYHEGDLQLIEPWLGNDLTSATVEYTERVNFLNLVYPYGLWEVNHEEVDFFDYDAATGEINPTFSEHVFSAFELLYNHPFEMTYYYPSVSYQQLKDAGGAIPHEIASNYLQLPDTLPDRVFQLAADIIDGKETQYDQTVAIERYFSRGNFKYQIEDVPYPAEGQDYVDQFLFETQYGYCDNFSTSMVVLLRAVGIPARWVKGFSSGEQIEDLSTVDQELYRYEIKNSNAHSWVEVYFPQIGWIPFEPTIGFSGSDMLYSENKQVDDQYVDKQEQPRTEEDHDMLQEEQALDQEPIDNDRTTRRSLGNFSIWFWLTGIIVSVLIVGLIAIKWKQFLTKIILSYWSNFESNREFETAYLGLVKLLRLHKLKRRPDQTLDSFAREVDETLQTELMTRLTNTYTQLIYRKDFQLENKSDLYDDYQALIKRILT</sequence>
<dbReference type="SUPFAM" id="SSF54001">
    <property type="entry name" value="Cysteine proteinases"/>
    <property type="match status" value="1"/>
</dbReference>